<name>A0A857F1C5_9GAMM</name>
<dbReference type="PROSITE" id="PS51186">
    <property type="entry name" value="GNAT"/>
    <property type="match status" value="1"/>
</dbReference>
<dbReference type="InterPro" id="IPR000182">
    <property type="entry name" value="GNAT_dom"/>
</dbReference>
<proteinExistence type="predicted"/>
<feature type="domain" description="N-acetyltransferase" evidence="1">
    <location>
        <begin position="44"/>
        <end position="204"/>
    </location>
</feature>
<keyword evidence="2" id="KW-0808">Transferase</keyword>
<dbReference type="AlphaFoldDB" id="A0A857F1C5"/>
<sequence>MYSGRCYYIAHFHPPLSRRAGCVDSATILLEGIILQPHLETARLILRPFQLDDADRVHELVNDPLISDVTSNIPYPYPLILAKEWIASHHPNWEKSTLAAFAITRKDNQTLIGAISLMGINDEKAEVGYWLGREYWNQGYCSEACNAISLFGFNTLNLSVISGRHLHRNPASGKVLIKSGFQFIGSRHMKTKKRDHDELIDFYQLMKKV</sequence>
<evidence type="ECO:0000259" key="1">
    <source>
        <dbReference type="PROSITE" id="PS51186"/>
    </source>
</evidence>
<evidence type="ECO:0000313" key="3">
    <source>
        <dbReference type="Proteomes" id="UP000464402"/>
    </source>
</evidence>
<dbReference type="Pfam" id="PF13302">
    <property type="entry name" value="Acetyltransf_3"/>
    <property type="match status" value="1"/>
</dbReference>
<dbReference type="SUPFAM" id="SSF55729">
    <property type="entry name" value="Acyl-CoA N-acyltransferases (Nat)"/>
    <property type="match status" value="1"/>
</dbReference>
<dbReference type="KEGG" id="yca:F0T03_15790"/>
<organism evidence="2 3">
    <name type="scientific">Yersinia canariae</name>
    <dbReference type="NCBI Taxonomy" id="2607663"/>
    <lineage>
        <taxon>Bacteria</taxon>
        <taxon>Pseudomonadati</taxon>
        <taxon>Pseudomonadota</taxon>
        <taxon>Gammaproteobacteria</taxon>
        <taxon>Enterobacterales</taxon>
        <taxon>Yersiniaceae</taxon>
        <taxon>Yersinia</taxon>
    </lineage>
</organism>
<dbReference type="GO" id="GO:0016747">
    <property type="term" value="F:acyltransferase activity, transferring groups other than amino-acyl groups"/>
    <property type="evidence" value="ECO:0007669"/>
    <property type="project" value="InterPro"/>
</dbReference>
<dbReference type="Gene3D" id="3.40.630.30">
    <property type="match status" value="1"/>
</dbReference>
<dbReference type="InterPro" id="IPR016181">
    <property type="entry name" value="Acyl_CoA_acyltransferase"/>
</dbReference>
<dbReference type="PANTHER" id="PTHR43792">
    <property type="entry name" value="GNAT FAMILY, PUTATIVE (AFU_ORTHOLOGUE AFUA_3G00765)-RELATED-RELATED"/>
    <property type="match status" value="1"/>
</dbReference>
<dbReference type="Proteomes" id="UP000464402">
    <property type="component" value="Chromosome"/>
</dbReference>
<keyword evidence="3" id="KW-1185">Reference proteome</keyword>
<accession>A0A857F1C5</accession>
<dbReference type="EMBL" id="CP043727">
    <property type="protein sequence ID" value="QHB33473.1"/>
    <property type="molecule type" value="Genomic_DNA"/>
</dbReference>
<protein>
    <submittedName>
        <fullName evidence="2">GNAT family N-acetyltransferase</fullName>
    </submittedName>
</protein>
<gene>
    <name evidence="2" type="ORF">F0T03_15790</name>
</gene>
<reference evidence="3" key="1">
    <citation type="submission" date="2019-09" db="EMBL/GenBank/DDBJ databases">
        <title>Yersinia canariae sp. nov., isolated from a human yersiniosis case.</title>
        <authorList>
            <person name="Nguyen S.V."/>
            <person name="Greig D."/>
            <person name="Hurley D."/>
            <person name="Cao Y."/>
            <person name="McCabe E."/>
            <person name="Mitchell M."/>
            <person name="Jenkins C."/>
            <person name="Fanning S."/>
        </authorList>
    </citation>
    <scope>NUCLEOTIDE SEQUENCE [LARGE SCALE GENOMIC DNA]</scope>
    <source>
        <strain evidence="3">NCTC 14382</strain>
    </source>
</reference>
<evidence type="ECO:0000313" key="2">
    <source>
        <dbReference type="EMBL" id="QHB33473.1"/>
    </source>
</evidence>
<dbReference type="InterPro" id="IPR051531">
    <property type="entry name" value="N-acetyltransferase"/>
</dbReference>